<dbReference type="Pfam" id="PF20027">
    <property type="entry name" value="DUF6435"/>
    <property type="match status" value="1"/>
</dbReference>
<dbReference type="NCBIfam" id="NF033487">
    <property type="entry name" value="Lacal_2735_fam"/>
    <property type="match status" value="1"/>
</dbReference>
<reference evidence="1 2" key="1">
    <citation type="submission" date="2020-09" db="EMBL/GenBank/DDBJ databases">
        <title>Marinomonas sp. nov., isolated from the cysticercosis algae of Qingdao, China.</title>
        <authorList>
            <person name="Sun X."/>
        </authorList>
    </citation>
    <scope>NUCLEOTIDE SEQUENCE [LARGE SCALE GENOMIC DNA]</scope>
    <source>
        <strain evidence="1 2">SM2066</strain>
    </source>
</reference>
<proteinExistence type="predicted"/>
<dbReference type="Proteomes" id="UP000604161">
    <property type="component" value="Unassembled WGS sequence"/>
</dbReference>
<keyword evidence="2" id="KW-1185">Reference proteome</keyword>
<dbReference type="EMBL" id="JACYFC010000006">
    <property type="protein sequence ID" value="MBD5772490.1"/>
    <property type="molecule type" value="Genomic_DNA"/>
</dbReference>
<evidence type="ECO:0000313" key="2">
    <source>
        <dbReference type="Proteomes" id="UP000604161"/>
    </source>
</evidence>
<protein>
    <submittedName>
        <fullName evidence="1">Lacal_2735 family protein</fullName>
    </submittedName>
</protein>
<accession>A0ABR8P2I7</accession>
<dbReference type="RefSeq" id="WP_191595876.1">
    <property type="nucleotide sequence ID" value="NZ_JACYFC010000006.1"/>
</dbReference>
<evidence type="ECO:0000313" key="1">
    <source>
        <dbReference type="EMBL" id="MBD5772490.1"/>
    </source>
</evidence>
<organism evidence="1 2">
    <name type="scientific">Marinomonas colpomeniae</name>
    <dbReference type="NCBI Taxonomy" id="2774408"/>
    <lineage>
        <taxon>Bacteria</taxon>
        <taxon>Pseudomonadati</taxon>
        <taxon>Pseudomonadota</taxon>
        <taxon>Gammaproteobacteria</taxon>
        <taxon>Oceanospirillales</taxon>
        <taxon>Oceanospirillaceae</taxon>
        <taxon>Marinomonas</taxon>
    </lineage>
</organism>
<dbReference type="InterPro" id="IPR045493">
    <property type="entry name" value="DUF6435"/>
</dbReference>
<name>A0ABR8P2I7_9GAMM</name>
<sequence>MFNFLKSDPIKKLDKEYGVLLEQAMQAQRRGDIEGYAKLTEQAEAVKAKLDEAKG</sequence>
<gene>
    <name evidence="1" type="ORF">IF202_15740</name>
</gene>
<comment type="caution">
    <text evidence="1">The sequence shown here is derived from an EMBL/GenBank/DDBJ whole genome shotgun (WGS) entry which is preliminary data.</text>
</comment>